<feature type="region of interest" description="Disordered" evidence="5">
    <location>
        <begin position="1"/>
        <end position="21"/>
    </location>
</feature>
<dbReference type="Pfam" id="PF00440">
    <property type="entry name" value="TetR_N"/>
    <property type="match status" value="1"/>
</dbReference>
<dbReference type="PANTHER" id="PTHR30055">
    <property type="entry name" value="HTH-TYPE TRANSCRIPTIONAL REGULATOR RUTR"/>
    <property type="match status" value="1"/>
</dbReference>
<evidence type="ECO:0000313" key="8">
    <source>
        <dbReference type="Proteomes" id="UP000244081"/>
    </source>
</evidence>
<proteinExistence type="predicted"/>
<evidence type="ECO:0000313" key="7">
    <source>
        <dbReference type="EMBL" id="PTW59460.1"/>
    </source>
</evidence>
<dbReference type="InterPro" id="IPR036271">
    <property type="entry name" value="Tet_transcr_reg_TetR-rel_C_sf"/>
</dbReference>
<evidence type="ECO:0000256" key="3">
    <source>
        <dbReference type="ARBA" id="ARBA00023163"/>
    </source>
</evidence>
<protein>
    <submittedName>
        <fullName evidence="7">TetR family transcriptional regulator</fullName>
    </submittedName>
</protein>
<feature type="domain" description="HTH tetR-type" evidence="6">
    <location>
        <begin position="20"/>
        <end position="80"/>
    </location>
</feature>
<keyword evidence="2 4" id="KW-0238">DNA-binding</keyword>
<name>A0A2T5V6U5_9HYPH</name>
<dbReference type="PANTHER" id="PTHR30055:SF234">
    <property type="entry name" value="HTH-TYPE TRANSCRIPTIONAL REGULATOR BETI"/>
    <property type="match status" value="1"/>
</dbReference>
<dbReference type="SUPFAM" id="SSF46689">
    <property type="entry name" value="Homeodomain-like"/>
    <property type="match status" value="1"/>
</dbReference>
<dbReference type="EMBL" id="QAYG01000007">
    <property type="protein sequence ID" value="PTW59460.1"/>
    <property type="molecule type" value="Genomic_DNA"/>
</dbReference>
<keyword evidence="8" id="KW-1185">Reference proteome</keyword>
<dbReference type="GO" id="GO:0003700">
    <property type="term" value="F:DNA-binding transcription factor activity"/>
    <property type="evidence" value="ECO:0007669"/>
    <property type="project" value="TreeGrafter"/>
</dbReference>
<reference evidence="7 8" key="1">
    <citation type="submission" date="2018-04" db="EMBL/GenBank/DDBJ databases">
        <title>Genomic Encyclopedia of Archaeal and Bacterial Type Strains, Phase II (KMG-II): from individual species to whole genera.</title>
        <authorList>
            <person name="Goeker M."/>
        </authorList>
    </citation>
    <scope>NUCLEOTIDE SEQUENCE [LARGE SCALE GENOMIC DNA]</scope>
    <source>
        <strain evidence="7 8">DSM 23382</strain>
    </source>
</reference>
<evidence type="ECO:0000256" key="2">
    <source>
        <dbReference type="ARBA" id="ARBA00023125"/>
    </source>
</evidence>
<dbReference type="PRINTS" id="PR00455">
    <property type="entry name" value="HTHTETR"/>
</dbReference>
<evidence type="ECO:0000256" key="4">
    <source>
        <dbReference type="PROSITE-ProRule" id="PRU00335"/>
    </source>
</evidence>
<dbReference type="OrthoDB" id="9802802at2"/>
<comment type="caution">
    <text evidence="7">The sequence shown here is derived from an EMBL/GenBank/DDBJ whole genome shotgun (WGS) entry which is preliminary data.</text>
</comment>
<dbReference type="PROSITE" id="PS50977">
    <property type="entry name" value="HTH_TETR_2"/>
    <property type="match status" value="1"/>
</dbReference>
<dbReference type="SUPFAM" id="SSF48498">
    <property type="entry name" value="Tetracyclin repressor-like, C-terminal domain"/>
    <property type="match status" value="1"/>
</dbReference>
<organism evidence="7 8">
    <name type="scientific">Breoghania corrubedonensis</name>
    <dbReference type="NCBI Taxonomy" id="665038"/>
    <lineage>
        <taxon>Bacteria</taxon>
        <taxon>Pseudomonadati</taxon>
        <taxon>Pseudomonadota</taxon>
        <taxon>Alphaproteobacteria</taxon>
        <taxon>Hyphomicrobiales</taxon>
        <taxon>Stappiaceae</taxon>
        <taxon>Breoghania</taxon>
    </lineage>
</organism>
<evidence type="ECO:0000256" key="5">
    <source>
        <dbReference type="SAM" id="MobiDB-lite"/>
    </source>
</evidence>
<sequence length="219" mass="24839">MARSRKSSSSGADAEEHGAPTRRQRIVLEAGRLFAEKGYHGVSMREIASAADVQLSLIVYHFSTKENLYRSVFDHFHTIFEERLELLDRVEASSAPDALRRIIEAFVLPVQKARETEEGRIYSQLILREASDPEQETRGIVRDYYDPMATRFIAALKLALPEKDVDGLAWGYLFSVSALVMSHFDARMQRLSNSDMGEAHEKEKNEFLIRFICGGLKGI</sequence>
<dbReference type="Pfam" id="PF17939">
    <property type="entry name" value="TetR_C_30"/>
    <property type="match status" value="1"/>
</dbReference>
<dbReference type="AlphaFoldDB" id="A0A2T5V6U5"/>
<dbReference type="RefSeq" id="WP_107990980.1">
    <property type="nucleotide sequence ID" value="NZ_QAYG01000007.1"/>
</dbReference>
<accession>A0A2T5V6U5</accession>
<dbReference type="InterPro" id="IPR001647">
    <property type="entry name" value="HTH_TetR"/>
</dbReference>
<dbReference type="GO" id="GO:0000976">
    <property type="term" value="F:transcription cis-regulatory region binding"/>
    <property type="evidence" value="ECO:0007669"/>
    <property type="project" value="TreeGrafter"/>
</dbReference>
<dbReference type="Gene3D" id="1.10.357.10">
    <property type="entry name" value="Tetracycline Repressor, domain 2"/>
    <property type="match status" value="1"/>
</dbReference>
<dbReference type="InterPro" id="IPR050109">
    <property type="entry name" value="HTH-type_TetR-like_transc_reg"/>
</dbReference>
<dbReference type="InterPro" id="IPR009057">
    <property type="entry name" value="Homeodomain-like_sf"/>
</dbReference>
<dbReference type="InterPro" id="IPR041586">
    <property type="entry name" value="PsrA_TetR_C"/>
</dbReference>
<keyword evidence="1" id="KW-0805">Transcription regulation</keyword>
<feature type="DNA-binding region" description="H-T-H motif" evidence="4">
    <location>
        <begin position="43"/>
        <end position="62"/>
    </location>
</feature>
<keyword evidence="3" id="KW-0804">Transcription</keyword>
<evidence type="ECO:0000259" key="6">
    <source>
        <dbReference type="PROSITE" id="PS50977"/>
    </source>
</evidence>
<dbReference type="Proteomes" id="UP000244081">
    <property type="component" value="Unassembled WGS sequence"/>
</dbReference>
<evidence type="ECO:0000256" key="1">
    <source>
        <dbReference type="ARBA" id="ARBA00023015"/>
    </source>
</evidence>
<gene>
    <name evidence="7" type="ORF">C8N35_107174</name>
</gene>